<dbReference type="EC" id="2.3.-.-" evidence="4"/>
<dbReference type="InterPro" id="IPR016181">
    <property type="entry name" value="Acyl_CoA_acyltransferase"/>
</dbReference>
<dbReference type="PROSITE" id="PS51186">
    <property type="entry name" value="GNAT"/>
    <property type="match status" value="1"/>
</dbReference>
<accession>A0ABW5DH93</accession>
<feature type="domain" description="N-acetyltransferase" evidence="3">
    <location>
        <begin position="1"/>
        <end position="163"/>
    </location>
</feature>
<dbReference type="InterPro" id="IPR050832">
    <property type="entry name" value="Bact_Acetyltransf"/>
</dbReference>
<keyword evidence="2 4" id="KW-0012">Acyltransferase</keyword>
<protein>
    <submittedName>
        <fullName evidence="4">GNAT family N-acetyltransferase</fullName>
        <ecNumber evidence="4">2.3.-.-</ecNumber>
    </submittedName>
</protein>
<dbReference type="PANTHER" id="PTHR43877">
    <property type="entry name" value="AMINOALKYLPHOSPHONATE N-ACETYLTRANSFERASE-RELATED-RELATED"/>
    <property type="match status" value="1"/>
</dbReference>
<name>A0ABW5DH93_9HYPH</name>
<evidence type="ECO:0000259" key="3">
    <source>
        <dbReference type="PROSITE" id="PS51186"/>
    </source>
</evidence>
<evidence type="ECO:0000313" key="4">
    <source>
        <dbReference type="EMBL" id="MFD2258981.1"/>
    </source>
</evidence>
<proteinExistence type="predicted"/>
<evidence type="ECO:0000256" key="2">
    <source>
        <dbReference type="ARBA" id="ARBA00023315"/>
    </source>
</evidence>
<reference evidence="5" key="1">
    <citation type="journal article" date="2019" name="Int. J. Syst. Evol. Microbiol.">
        <title>The Global Catalogue of Microorganisms (GCM) 10K type strain sequencing project: providing services to taxonomists for standard genome sequencing and annotation.</title>
        <authorList>
            <consortium name="The Broad Institute Genomics Platform"/>
            <consortium name="The Broad Institute Genome Sequencing Center for Infectious Disease"/>
            <person name="Wu L."/>
            <person name="Ma J."/>
        </authorList>
    </citation>
    <scope>NUCLEOTIDE SEQUENCE [LARGE SCALE GENOMIC DNA]</scope>
    <source>
        <strain evidence="5">KCTC 23707</strain>
    </source>
</reference>
<dbReference type="Proteomes" id="UP001597373">
    <property type="component" value="Unassembled WGS sequence"/>
</dbReference>
<dbReference type="EMBL" id="JBHUIR010000017">
    <property type="protein sequence ID" value="MFD2258981.1"/>
    <property type="molecule type" value="Genomic_DNA"/>
</dbReference>
<keyword evidence="5" id="KW-1185">Reference proteome</keyword>
<dbReference type="Pfam" id="PF13673">
    <property type="entry name" value="Acetyltransf_10"/>
    <property type="match status" value="1"/>
</dbReference>
<evidence type="ECO:0000256" key="1">
    <source>
        <dbReference type="ARBA" id="ARBA00022679"/>
    </source>
</evidence>
<dbReference type="CDD" id="cd04301">
    <property type="entry name" value="NAT_SF"/>
    <property type="match status" value="1"/>
</dbReference>
<gene>
    <name evidence="4" type="ORF">ACFSMZ_04295</name>
</gene>
<comment type="caution">
    <text evidence="4">The sequence shown here is derived from an EMBL/GenBank/DDBJ whole genome shotgun (WGS) entry which is preliminary data.</text>
</comment>
<dbReference type="SUPFAM" id="SSF55729">
    <property type="entry name" value="Acyl-CoA N-acyltransferases (Nat)"/>
    <property type="match status" value="1"/>
</dbReference>
<sequence>MWVRTASEADLPAVHALLAETMQAAYGKILGPISVVGIVSSMHAIDVMRAWLNSPFSEFVVADDGNGSVDGMAFARQLTDDTVRLSHLYVRPSEQVQGLGTALLAEVESAFPGVRYMTLDVIKDQSAAVRFFERKGYVVTGEGCAWKAANCEKPTVSMQKTLETWAF</sequence>
<dbReference type="RefSeq" id="WP_345100287.1">
    <property type="nucleotide sequence ID" value="NZ_BAABGS010000074.1"/>
</dbReference>
<dbReference type="Gene3D" id="3.40.630.30">
    <property type="match status" value="1"/>
</dbReference>
<organism evidence="4 5">
    <name type="scientific">Chelativorans composti</name>
    <dbReference type="NCBI Taxonomy" id="768533"/>
    <lineage>
        <taxon>Bacteria</taxon>
        <taxon>Pseudomonadati</taxon>
        <taxon>Pseudomonadota</taxon>
        <taxon>Alphaproteobacteria</taxon>
        <taxon>Hyphomicrobiales</taxon>
        <taxon>Phyllobacteriaceae</taxon>
        <taxon>Chelativorans</taxon>
    </lineage>
</organism>
<dbReference type="GO" id="GO:0016746">
    <property type="term" value="F:acyltransferase activity"/>
    <property type="evidence" value="ECO:0007669"/>
    <property type="project" value="UniProtKB-KW"/>
</dbReference>
<dbReference type="InterPro" id="IPR000182">
    <property type="entry name" value="GNAT_dom"/>
</dbReference>
<keyword evidence="1 4" id="KW-0808">Transferase</keyword>
<evidence type="ECO:0000313" key="5">
    <source>
        <dbReference type="Proteomes" id="UP001597373"/>
    </source>
</evidence>